<dbReference type="InterPro" id="IPR053781">
    <property type="entry name" value="F-box_AtFBL13-like"/>
</dbReference>
<protein>
    <recommendedName>
        <fullName evidence="4">F-box domain-containing protein</fullName>
    </recommendedName>
</protein>
<proteinExistence type="predicted"/>
<evidence type="ECO:0008006" key="4">
    <source>
        <dbReference type="Google" id="ProtNLM"/>
    </source>
</evidence>
<keyword evidence="3" id="KW-1185">Reference proteome</keyword>
<name>A0A9Q0FTF3_9ROSI</name>
<reference evidence="2" key="1">
    <citation type="submission" date="2022-02" db="EMBL/GenBank/DDBJ databases">
        <authorList>
            <person name="Henning P.M."/>
            <person name="McCubbin A.G."/>
            <person name="Shore J.S."/>
        </authorList>
    </citation>
    <scope>NUCLEOTIDE SEQUENCE</scope>
    <source>
        <strain evidence="2">F60SS</strain>
        <tissue evidence="2">Leaves</tissue>
    </source>
</reference>
<gene>
    <name evidence="2" type="ORF">Tsubulata_025795</name>
</gene>
<dbReference type="AlphaFoldDB" id="A0A9Q0FTF3"/>
<dbReference type="OrthoDB" id="1848700at2759"/>
<sequence length="208" mass="23806">MGKPRKKGNRPAKRNGDGEDRISNLADDIINRILSVLPDTKFAAQTAVLSKRWETLWTSVPDLRFSAKNYKSKESFKEFLLSALQRREQNCEICNLCLFIDYGHLDRQRAPHKEYFLEEVQLRDLVVKYAVRHGVRHIDLSHPYAQLYPVPLALSGCRTLTTLKLAQLIVTEMPTACFPAVKTLYLDDCDFDGDFVVTRNPLSPISHT</sequence>
<organism evidence="2 3">
    <name type="scientific">Turnera subulata</name>
    <dbReference type="NCBI Taxonomy" id="218843"/>
    <lineage>
        <taxon>Eukaryota</taxon>
        <taxon>Viridiplantae</taxon>
        <taxon>Streptophyta</taxon>
        <taxon>Embryophyta</taxon>
        <taxon>Tracheophyta</taxon>
        <taxon>Spermatophyta</taxon>
        <taxon>Magnoliopsida</taxon>
        <taxon>eudicotyledons</taxon>
        <taxon>Gunneridae</taxon>
        <taxon>Pentapetalae</taxon>
        <taxon>rosids</taxon>
        <taxon>fabids</taxon>
        <taxon>Malpighiales</taxon>
        <taxon>Passifloraceae</taxon>
        <taxon>Turnera</taxon>
    </lineage>
</organism>
<dbReference type="EMBL" id="JAKUCV010004167">
    <property type="protein sequence ID" value="KAJ4836285.1"/>
    <property type="molecule type" value="Genomic_DNA"/>
</dbReference>
<reference evidence="2" key="2">
    <citation type="journal article" date="2023" name="Plants (Basel)">
        <title>Annotation of the Turnera subulata (Passifloraceae) Draft Genome Reveals the S-Locus Evolved after the Divergence of Turneroideae from Passifloroideae in a Stepwise Manner.</title>
        <authorList>
            <person name="Henning P.M."/>
            <person name="Roalson E.H."/>
            <person name="Mir W."/>
            <person name="McCubbin A.G."/>
            <person name="Shore J.S."/>
        </authorList>
    </citation>
    <scope>NUCLEOTIDE SEQUENCE</scope>
    <source>
        <strain evidence="2">F60SS</strain>
    </source>
</reference>
<evidence type="ECO:0000313" key="3">
    <source>
        <dbReference type="Proteomes" id="UP001141552"/>
    </source>
</evidence>
<dbReference type="PANTHER" id="PTHR32212">
    <property type="entry name" value="CYCLIN-LIKE F-BOX"/>
    <property type="match status" value="1"/>
</dbReference>
<comment type="caution">
    <text evidence="2">The sequence shown here is derived from an EMBL/GenBank/DDBJ whole genome shotgun (WGS) entry which is preliminary data.</text>
</comment>
<dbReference type="SUPFAM" id="SSF81383">
    <property type="entry name" value="F-box domain"/>
    <property type="match status" value="1"/>
</dbReference>
<dbReference type="InterPro" id="IPR036047">
    <property type="entry name" value="F-box-like_dom_sf"/>
</dbReference>
<feature type="region of interest" description="Disordered" evidence="1">
    <location>
        <begin position="1"/>
        <end position="20"/>
    </location>
</feature>
<dbReference type="Proteomes" id="UP001141552">
    <property type="component" value="Unassembled WGS sequence"/>
</dbReference>
<evidence type="ECO:0000313" key="2">
    <source>
        <dbReference type="EMBL" id="KAJ4836285.1"/>
    </source>
</evidence>
<dbReference type="PANTHER" id="PTHR32212:SF454">
    <property type="entry name" value="F-BOX DOMAIN, LEUCINE-RICH REPEAT DOMAIN, L DOMAIN-CONTAINING PROTEIN"/>
    <property type="match status" value="1"/>
</dbReference>
<evidence type="ECO:0000256" key="1">
    <source>
        <dbReference type="SAM" id="MobiDB-lite"/>
    </source>
</evidence>
<feature type="compositionally biased region" description="Basic residues" evidence="1">
    <location>
        <begin position="1"/>
        <end position="13"/>
    </location>
</feature>
<accession>A0A9Q0FTF3</accession>
<dbReference type="CDD" id="cd22160">
    <property type="entry name" value="F-box_AtFBL13-like"/>
    <property type="match status" value="1"/>
</dbReference>